<evidence type="ECO:0000313" key="1">
    <source>
        <dbReference type="EMBL" id="MBA0792572.1"/>
    </source>
</evidence>
<dbReference type="EMBL" id="JABFAD010000002">
    <property type="protein sequence ID" value="MBA0792572.1"/>
    <property type="molecule type" value="Genomic_DNA"/>
</dbReference>
<keyword evidence="2" id="KW-1185">Reference proteome</keyword>
<evidence type="ECO:0000313" key="2">
    <source>
        <dbReference type="Proteomes" id="UP000593560"/>
    </source>
</evidence>
<comment type="caution">
    <text evidence="1">The sequence shown here is derived from an EMBL/GenBank/DDBJ whole genome shotgun (WGS) entry which is preliminary data.</text>
</comment>
<protein>
    <submittedName>
        <fullName evidence="1">Uncharacterized protein</fullName>
    </submittedName>
</protein>
<gene>
    <name evidence="1" type="ORF">Gohar_017061</name>
</gene>
<dbReference type="AlphaFoldDB" id="A0A7J9G4V6"/>
<name>A0A7J9G4V6_9ROSI</name>
<organism evidence="1 2">
    <name type="scientific">Gossypium harknessii</name>
    <dbReference type="NCBI Taxonomy" id="34285"/>
    <lineage>
        <taxon>Eukaryota</taxon>
        <taxon>Viridiplantae</taxon>
        <taxon>Streptophyta</taxon>
        <taxon>Embryophyta</taxon>
        <taxon>Tracheophyta</taxon>
        <taxon>Spermatophyta</taxon>
        <taxon>Magnoliopsida</taxon>
        <taxon>eudicotyledons</taxon>
        <taxon>Gunneridae</taxon>
        <taxon>Pentapetalae</taxon>
        <taxon>rosids</taxon>
        <taxon>malvids</taxon>
        <taxon>Malvales</taxon>
        <taxon>Malvaceae</taxon>
        <taxon>Malvoideae</taxon>
        <taxon>Gossypium</taxon>
    </lineage>
</organism>
<accession>A0A7J9G4V6</accession>
<dbReference type="OrthoDB" id="1396996at2759"/>
<proteinExistence type="predicted"/>
<dbReference type="Proteomes" id="UP000593560">
    <property type="component" value="Unassembled WGS sequence"/>
</dbReference>
<reference evidence="1 2" key="1">
    <citation type="journal article" date="2019" name="Genome Biol. Evol.">
        <title>Insights into the evolution of the New World diploid cottons (Gossypium, subgenus Houzingenia) based on genome sequencing.</title>
        <authorList>
            <person name="Grover C.E."/>
            <person name="Arick M.A. 2nd"/>
            <person name="Thrash A."/>
            <person name="Conover J.L."/>
            <person name="Sanders W.S."/>
            <person name="Peterson D.G."/>
            <person name="Frelichowski J.E."/>
            <person name="Scheffler J.A."/>
            <person name="Scheffler B.E."/>
            <person name="Wendel J.F."/>
        </authorList>
    </citation>
    <scope>NUCLEOTIDE SEQUENCE [LARGE SCALE GENOMIC DNA]</scope>
    <source>
        <strain evidence="1">0</strain>
        <tissue evidence="1">Leaf</tissue>
    </source>
</reference>
<sequence length="42" mass="4779">MRPSRYGLRQRSKRRVIVLQRGGFGTHCGRVRGLAPLPEDSN</sequence>